<dbReference type="CDD" id="cd00383">
    <property type="entry name" value="trans_reg_C"/>
    <property type="match status" value="1"/>
</dbReference>
<keyword evidence="4 7" id="KW-0238">DNA-binding</keyword>
<dbReference type="InterPro" id="IPR016032">
    <property type="entry name" value="Sig_transdc_resp-reg_C-effctor"/>
</dbReference>
<keyword evidence="3" id="KW-0805">Transcription regulation</keyword>
<dbReference type="PANTHER" id="PTHR48111">
    <property type="entry name" value="REGULATOR OF RPOS"/>
    <property type="match status" value="1"/>
</dbReference>
<feature type="DNA-binding region" description="OmpR/PhoB-type" evidence="7">
    <location>
        <begin position="158"/>
        <end position="260"/>
    </location>
</feature>
<dbReference type="PROSITE" id="PS51755">
    <property type="entry name" value="OMPR_PHOB"/>
    <property type="match status" value="1"/>
</dbReference>
<dbReference type="GO" id="GO:0005829">
    <property type="term" value="C:cytosol"/>
    <property type="evidence" value="ECO:0007669"/>
    <property type="project" value="TreeGrafter"/>
</dbReference>
<dbReference type="SMART" id="SM00862">
    <property type="entry name" value="Trans_reg_C"/>
    <property type="match status" value="1"/>
</dbReference>
<dbReference type="Proteomes" id="UP000280307">
    <property type="component" value="Unassembled WGS sequence"/>
</dbReference>
<evidence type="ECO:0000256" key="5">
    <source>
        <dbReference type="ARBA" id="ARBA00023163"/>
    </source>
</evidence>
<evidence type="ECO:0000313" key="11">
    <source>
        <dbReference type="Proteomes" id="UP000280307"/>
    </source>
</evidence>
<comment type="caution">
    <text evidence="6">Lacks conserved residue(s) required for the propagation of feature annotation.</text>
</comment>
<keyword evidence="1" id="KW-0597">Phosphoprotein</keyword>
<dbReference type="InterPro" id="IPR011006">
    <property type="entry name" value="CheY-like_superfamily"/>
</dbReference>
<feature type="domain" description="OmpR/PhoB-type" evidence="9">
    <location>
        <begin position="158"/>
        <end position="260"/>
    </location>
</feature>
<dbReference type="InterPro" id="IPR001789">
    <property type="entry name" value="Sig_transdc_resp-reg_receiver"/>
</dbReference>
<dbReference type="GO" id="GO:0006355">
    <property type="term" value="P:regulation of DNA-templated transcription"/>
    <property type="evidence" value="ECO:0007669"/>
    <property type="project" value="InterPro"/>
</dbReference>
<keyword evidence="5" id="KW-0804">Transcription</keyword>
<feature type="domain" description="Response regulatory" evidence="8">
    <location>
        <begin position="6"/>
        <end position="120"/>
    </location>
</feature>
<reference evidence="10 11" key="1">
    <citation type="submission" date="2018-12" db="EMBL/GenBank/DDBJ databases">
        <title>Genome Sequence of Candidatus Viridilinea halotolerans isolated from saline sulfide-rich spring.</title>
        <authorList>
            <person name="Grouzdev D.S."/>
            <person name="Burganskaya E.I."/>
            <person name="Krutkina M.S."/>
            <person name="Sukhacheva M.V."/>
            <person name="Gorlenko V.M."/>
        </authorList>
    </citation>
    <scope>NUCLEOTIDE SEQUENCE [LARGE SCALE GENOMIC DNA]</scope>
    <source>
        <strain evidence="10">Chok-6</strain>
    </source>
</reference>
<protein>
    <submittedName>
        <fullName evidence="10">DNA-binding response regulator</fullName>
    </submittedName>
</protein>
<dbReference type="GO" id="GO:0000156">
    <property type="term" value="F:phosphorelay response regulator activity"/>
    <property type="evidence" value="ECO:0007669"/>
    <property type="project" value="TreeGrafter"/>
</dbReference>
<evidence type="ECO:0000256" key="3">
    <source>
        <dbReference type="ARBA" id="ARBA00023015"/>
    </source>
</evidence>
<keyword evidence="2" id="KW-0902">Two-component regulatory system</keyword>
<gene>
    <name evidence="10" type="ORF">EI684_14480</name>
</gene>
<dbReference type="Gene3D" id="3.40.50.2300">
    <property type="match status" value="1"/>
</dbReference>
<accession>A0A426TWH6</accession>
<dbReference type="PROSITE" id="PS50110">
    <property type="entry name" value="RESPONSE_REGULATORY"/>
    <property type="match status" value="1"/>
</dbReference>
<name>A0A426TWH6_9CHLR</name>
<dbReference type="SMART" id="SM00448">
    <property type="entry name" value="REC"/>
    <property type="match status" value="1"/>
</dbReference>
<dbReference type="Gene3D" id="1.10.10.10">
    <property type="entry name" value="Winged helix-like DNA-binding domain superfamily/Winged helix DNA-binding domain"/>
    <property type="match status" value="1"/>
</dbReference>
<dbReference type="Pfam" id="PF00486">
    <property type="entry name" value="Trans_reg_C"/>
    <property type="match status" value="1"/>
</dbReference>
<comment type="caution">
    <text evidence="10">The sequence shown here is derived from an EMBL/GenBank/DDBJ whole genome shotgun (WGS) entry which is preliminary data.</text>
</comment>
<dbReference type="InterPro" id="IPR001867">
    <property type="entry name" value="OmpR/PhoB-type_DNA-bd"/>
</dbReference>
<evidence type="ECO:0000313" key="10">
    <source>
        <dbReference type="EMBL" id="RRR69861.1"/>
    </source>
</evidence>
<dbReference type="CDD" id="cd00156">
    <property type="entry name" value="REC"/>
    <property type="match status" value="1"/>
</dbReference>
<dbReference type="InterPro" id="IPR039420">
    <property type="entry name" value="WalR-like"/>
</dbReference>
<dbReference type="EMBL" id="RSAS01000578">
    <property type="protein sequence ID" value="RRR69861.1"/>
    <property type="molecule type" value="Genomic_DNA"/>
</dbReference>
<evidence type="ECO:0000256" key="6">
    <source>
        <dbReference type="PROSITE-ProRule" id="PRU00169"/>
    </source>
</evidence>
<sequence length="266" mass="29608">MISQNRLLVVTGDDLERMMLEARLRGAGFSVTSVGSAESALERLAVANYALVITTIRLPAKNGTVLLREARSHDPDIEVILISHEATIETLMAALDYSAFAYLCLPIAQDLLENRVRAAIERRHMRLSRAAILRQLSGPILRTTETERPKVSGSFSVSSTLRLGALELDPMRRRAALSFRPLPLSSGEFELLHYFARHGNQVLSVEQIARDVLGVDYCSPQEARDLVKARIHRLRRKLEPDPQTPSFIISVRGAGYMLTTPPQAEQ</sequence>
<evidence type="ECO:0000256" key="2">
    <source>
        <dbReference type="ARBA" id="ARBA00023012"/>
    </source>
</evidence>
<evidence type="ECO:0000259" key="9">
    <source>
        <dbReference type="PROSITE" id="PS51755"/>
    </source>
</evidence>
<dbReference type="SUPFAM" id="SSF52172">
    <property type="entry name" value="CheY-like"/>
    <property type="match status" value="1"/>
</dbReference>
<evidence type="ECO:0000256" key="7">
    <source>
        <dbReference type="PROSITE-ProRule" id="PRU01091"/>
    </source>
</evidence>
<evidence type="ECO:0000256" key="1">
    <source>
        <dbReference type="ARBA" id="ARBA00022553"/>
    </source>
</evidence>
<proteinExistence type="predicted"/>
<dbReference type="InterPro" id="IPR036388">
    <property type="entry name" value="WH-like_DNA-bd_sf"/>
</dbReference>
<dbReference type="GO" id="GO:0000976">
    <property type="term" value="F:transcription cis-regulatory region binding"/>
    <property type="evidence" value="ECO:0007669"/>
    <property type="project" value="TreeGrafter"/>
</dbReference>
<dbReference type="SUPFAM" id="SSF46894">
    <property type="entry name" value="C-terminal effector domain of the bipartite response regulators"/>
    <property type="match status" value="1"/>
</dbReference>
<evidence type="ECO:0000256" key="4">
    <source>
        <dbReference type="ARBA" id="ARBA00023125"/>
    </source>
</evidence>
<dbReference type="PANTHER" id="PTHR48111:SF1">
    <property type="entry name" value="TWO-COMPONENT RESPONSE REGULATOR ORR33"/>
    <property type="match status" value="1"/>
</dbReference>
<dbReference type="GO" id="GO:0032993">
    <property type="term" value="C:protein-DNA complex"/>
    <property type="evidence" value="ECO:0007669"/>
    <property type="project" value="TreeGrafter"/>
</dbReference>
<dbReference type="Pfam" id="PF00072">
    <property type="entry name" value="Response_reg"/>
    <property type="match status" value="1"/>
</dbReference>
<dbReference type="AlphaFoldDB" id="A0A426TWH6"/>
<organism evidence="10 11">
    <name type="scientific">Candidatus Viridilinea halotolerans</name>
    <dbReference type="NCBI Taxonomy" id="2491704"/>
    <lineage>
        <taxon>Bacteria</taxon>
        <taxon>Bacillati</taxon>
        <taxon>Chloroflexota</taxon>
        <taxon>Chloroflexia</taxon>
        <taxon>Chloroflexales</taxon>
        <taxon>Chloroflexineae</taxon>
        <taxon>Oscillochloridaceae</taxon>
        <taxon>Candidatus Viridilinea</taxon>
    </lineage>
</organism>
<evidence type="ECO:0000259" key="8">
    <source>
        <dbReference type="PROSITE" id="PS50110"/>
    </source>
</evidence>